<feature type="transmembrane region" description="Helical" evidence="10">
    <location>
        <begin position="40"/>
        <end position="58"/>
    </location>
</feature>
<dbReference type="InterPro" id="IPR036890">
    <property type="entry name" value="HATPase_C_sf"/>
</dbReference>
<evidence type="ECO:0000259" key="11">
    <source>
        <dbReference type="PROSITE" id="PS50109"/>
    </source>
</evidence>
<dbReference type="GO" id="GO:0016301">
    <property type="term" value="F:kinase activity"/>
    <property type="evidence" value="ECO:0007669"/>
    <property type="project" value="UniProtKB-KW"/>
</dbReference>
<dbReference type="Gene3D" id="3.30.565.10">
    <property type="entry name" value="Histidine kinase-like ATPase, C-terminal domain"/>
    <property type="match status" value="1"/>
</dbReference>
<dbReference type="InterPro" id="IPR005467">
    <property type="entry name" value="His_kinase_dom"/>
</dbReference>
<feature type="transmembrane region" description="Helical" evidence="10">
    <location>
        <begin position="141"/>
        <end position="161"/>
    </location>
</feature>
<keyword evidence="8" id="KW-0067">ATP-binding</keyword>
<feature type="domain" description="Histidine kinase" evidence="11">
    <location>
        <begin position="307"/>
        <end position="513"/>
    </location>
</feature>
<accession>A0ABQ6BQ75</accession>
<feature type="transmembrane region" description="Helical" evidence="10">
    <location>
        <begin position="70"/>
        <end position="89"/>
    </location>
</feature>
<dbReference type="Pfam" id="PF00512">
    <property type="entry name" value="HisKA"/>
    <property type="match status" value="1"/>
</dbReference>
<reference evidence="14" key="1">
    <citation type="journal article" date="2019" name="Int. J. Syst. Evol. Microbiol.">
        <title>The Global Catalogue of Microorganisms (GCM) 10K type strain sequencing project: providing services to taxonomists for standard genome sequencing and annotation.</title>
        <authorList>
            <consortium name="The Broad Institute Genomics Platform"/>
            <consortium name="The Broad Institute Genome Sequencing Center for Infectious Disease"/>
            <person name="Wu L."/>
            <person name="Ma J."/>
        </authorList>
    </citation>
    <scope>NUCLEOTIDE SEQUENCE [LARGE SCALE GENOMIC DNA]</scope>
    <source>
        <strain evidence="14">NBRC 104970</strain>
    </source>
</reference>
<dbReference type="Pfam" id="PF13188">
    <property type="entry name" value="PAS_8"/>
    <property type="match status" value="1"/>
</dbReference>
<organism evidence="13 14">
    <name type="scientific">Chitiniphilus shinanonensis</name>
    <dbReference type="NCBI Taxonomy" id="553088"/>
    <lineage>
        <taxon>Bacteria</taxon>
        <taxon>Pseudomonadati</taxon>
        <taxon>Pseudomonadota</taxon>
        <taxon>Betaproteobacteria</taxon>
        <taxon>Neisseriales</taxon>
        <taxon>Chitinibacteraceae</taxon>
        <taxon>Chitiniphilus</taxon>
    </lineage>
</organism>
<feature type="transmembrane region" description="Helical" evidence="10">
    <location>
        <begin position="7"/>
        <end position="28"/>
    </location>
</feature>
<dbReference type="CDD" id="cd00082">
    <property type="entry name" value="HisKA"/>
    <property type="match status" value="1"/>
</dbReference>
<keyword evidence="10" id="KW-1133">Transmembrane helix</keyword>
<keyword evidence="10" id="KW-0812">Transmembrane</keyword>
<evidence type="ECO:0000256" key="7">
    <source>
        <dbReference type="ARBA" id="ARBA00022777"/>
    </source>
</evidence>
<keyword evidence="7 13" id="KW-0418">Kinase</keyword>
<dbReference type="InterPro" id="IPR036097">
    <property type="entry name" value="HisK_dim/P_sf"/>
</dbReference>
<keyword evidence="5" id="KW-0808">Transferase</keyword>
<dbReference type="InterPro" id="IPR050351">
    <property type="entry name" value="BphY/WalK/GraS-like"/>
</dbReference>
<dbReference type="InterPro" id="IPR000014">
    <property type="entry name" value="PAS"/>
</dbReference>
<dbReference type="SMART" id="SM00387">
    <property type="entry name" value="HATPase_c"/>
    <property type="match status" value="1"/>
</dbReference>
<evidence type="ECO:0000256" key="1">
    <source>
        <dbReference type="ARBA" id="ARBA00000085"/>
    </source>
</evidence>
<dbReference type="InterPro" id="IPR003661">
    <property type="entry name" value="HisK_dim/P_dom"/>
</dbReference>
<dbReference type="PROSITE" id="PS50112">
    <property type="entry name" value="PAS"/>
    <property type="match status" value="1"/>
</dbReference>
<evidence type="ECO:0000256" key="4">
    <source>
        <dbReference type="ARBA" id="ARBA00022553"/>
    </source>
</evidence>
<dbReference type="Gene3D" id="3.30.450.20">
    <property type="entry name" value="PAS domain"/>
    <property type="match status" value="1"/>
</dbReference>
<dbReference type="EMBL" id="BSOZ01000011">
    <property type="protein sequence ID" value="GLS03981.1"/>
    <property type="molecule type" value="Genomic_DNA"/>
</dbReference>
<protein>
    <recommendedName>
        <fullName evidence="3">histidine kinase</fullName>
        <ecNumber evidence="3">2.7.13.3</ecNumber>
    </recommendedName>
</protein>
<keyword evidence="9" id="KW-0902">Two-component regulatory system</keyword>
<evidence type="ECO:0000256" key="9">
    <source>
        <dbReference type="ARBA" id="ARBA00023012"/>
    </source>
</evidence>
<dbReference type="PROSITE" id="PS50109">
    <property type="entry name" value="HIS_KIN"/>
    <property type="match status" value="1"/>
</dbReference>
<evidence type="ECO:0000256" key="2">
    <source>
        <dbReference type="ARBA" id="ARBA00004370"/>
    </source>
</evidence>
<keyword evidence="4" id="KW-0597">Phosphoprotein</keyword>
<evidence type="ECO:0000256" key="3">
    <source>
        <dbReference type="ARBA" id="ARBA00012438"/>
    </source>
</evidence>
<name>A0ABQ6BQ75_9NEIS</name>
<feature type="transmembrane region" description="Helical" evidence="10">
    <location>
        <begin position="95"/>
        <end position="110"/>
    </location>
</feature>
<feature type="domain" description="PAS" evidence="12">
    <location>
        <begin position="191"/>
        <end position="225"/>
    </location>
</feature>
<sequence>MYWRSLGLLNAFRLASVIALLASSTWLMPRSFASPTAWTAFLWLSSIYTFAGLAFIAGIQARRPSFDVQLSVHATTDILFLVSLVHLFGGMRSELGILLLCYLAAAGLIARGRMTLFHAACASVALLVEHTLRVIEGVADVDAYTGVVLLCLACFAVAWLAHRLARYARESEALAQQRGEDLRNLAQLNARILQDVSDGVLVVDAQGDMWQCNDQAVRLIGQRPECPVPLERVLPELDRVLKAWREDPYTPPALVQAVATRKTLRPRFVPASFTMTGDILVYLEDMDRLRRESQQLKLAALGRLTANLAHEIRNPLGAISHAAQLLDEEAGDDALAKRLTRIIGDNAGRLERMVADVLELNRRDRLNRVPIALATWLDNFLEDVRQAESIPVGIVCTCPAGAEVSFDAGHLHQVLWNLVRNGWRYCNKVPGSLKVTVTLGDDNRWRLDVCNDGPPVPLDAQTQLFEPFFTTESKGTGLGLYIAREICAANSAWLEYLPVEEGACFRIVFEVNDGEKG</sequence>
<evidence type="ECO:0000259" key="12">
    <source>
        <dbReference type="PROSITE" id="PS50112"/>
    </source>
</evidence>
<evidence type="ECO:0000313" key="13">
    <source>
        <dbReference type="EMBL" id="GLS03981.1"/>
    </source>
</evidence>
<dbReference type="InterPro" id="IPR003594">
    <property type="entry name" value="HATPase_dom"/>
</dbReference>
<dbReference type="PRINTS" id="PR00344">
    <property type="entry name" value="BCTRLSENSOR"/>
</dbReference>
<dbReference type="InterPro" id="IPR004358">
    <property type="entry name" value="Sig_transdc_His_kin-like_C"/>
</dbReference>
<dbReference type="Proteomes" id="UP001156836">
    <property type="component" value="Unassembled WGS sequence"/>
</dbReference>
<keyword evidence="10" id="KW-0472">Membrane</keyword>
<evidence type="ECO:0000313" key="14">
    <source>
        <dbReference type="Proteomes" id="UP001156836"/>
    </source>
</evidence>
<evidence type="ECO:0000256" key="6">
    <source>
        <dbReference type="ARBA" id="ARBA00022741"/>
    </source>
</evidence>
<keyword evidence="6" id="KW-0547">Nucleotide-binding</keyword>
<dbReference type="Pfam" id="PF25323">
    <property type="entry name" value="6TM_PilS"/>
    <property type="match status" value="1"/>
</dbReference>
<proteinExistence type="predicted"/>
<comment type="subcellular location">
    <subcellularLocation>
        <location evidence="2">Membrane</location>
    </subcellularLocation>
</comment>
<dbReference type="Gene3D" id="1.10.287.130">
    <property type="match status" value="1"/>
</dbReference>
<evidence type="ECO:0000256" key="8">
    <source>
        <dbReference type="ARBA" id="ARBA00022840"/>
    </source>
</evidence>
<dbReference type="SMART" id="SM00388">
    <property type="entry name" value="HisKA"/>
    <property type="match status" value="1"/>
</dbReference>
<comment type="caution">
    <text evidence="13">The sequence shown here is derived from an EMBL/GenBank/DDBJ whole genome shotgun (WGS) entry which is preliminary data.</text>
</comment>
<keyword evidence="14" id="KW-1185">Reference proteome</keyword>
<gene>
    <name evidence="13" type="ORF">GCM10007860_11270</name>
</gene>
<dbReference type="SUPFAM" id="SSF47384">
    <property type="entry name" value="Homodimeric domain of signal transducing histidine kinase"/>
    <property type="match status" value="1"/>
</dbReference>
<dbReference type="SUPFAM" id="SSF55874">
    <property type="entry name" value="ATPase domain of HSP90 chaperone/DNA topoisomerase II/histidine kinase"/>
    <property type="match status" value="1"/>
</dbReference>
<evidence type="ECO:0000256" key="5">
    <source>
        <dbReference type="ARBA" id="ARBA00022679"/>
    </source>
</evidence>
<dbReference type="EC" id="2.7.13.3" evidence="3"/>
<evidence type="ECO:0000256" key="10">
    <source>
        <dbReference type="SAM" id="Phobius"/>
    </source>
</evidence>
<dbReference type="Pfam" id="PF02518">
    <property type="entry name" value="HATPase_c"/>
    <property type="match status" value="1"/>
</dbReference>
<dbReference type="PANTHER" id="PTHR42878:SF7">
    <property type="entry name" value="SENSOR HISTIDINE KINASE GLRK"/>
    <property type="match status" value="1"/>
</dbReference>
<dbReference type="PANTHER" id="PTHR42878">
    <property type="entry name" value="TWO-COMPONENT HISTIDINE KINASE"/>
    <property type="match status" value="1"/>
</dbReference>
<comment type="catalytic activity">
    <reaction evidence="1">
        <text>ATP + protein L-histidine = ADP + protein N-phospho-L-histidine.</text>
        <dbReference type="EC" id="2.7.13.3"/>
    </reaction>
</comment>